<evidence type="ECO:0000256" key="1">
    <source>
        <dbReference type="ARBA" id="ARBA00022603"/>
    </source>
</evidence>
<keyword evidence="6" id="KW-1185">Reference proteome</keyword>
<organism evidence="5 6">
    <name type="scientific">Coccomyxa viridis</name>
    <dbReference type="NCBI Taxonomy" id="1274662"/>
    <lineage>
        <taxon>Eukaryota</taxon>
        <taxon>Viridiplantae</taxon>
        <taxon>Chlorophyta</taxon>
        <taxon>core chlorophytes</taxon>
        <taxon>Trebouxiophyceae</taxon>
        <taxon>Trebouxiophyceae incertae sedis</taxon>
        <taxon>Coccomyxaceae</taxon>
        <taxon>Coccomyxa</taxon>
    </lineage>
</organism>
<dbReference type="Pfam" id="PF09273">
    <property type="entry name" value="Rubis-subs-bind"/>
    <property type="match status" value="1"/>
</dbReference>
<keyword evidence="1" id="KW-0489">Methyltransferase</keyword>
<sequence length="501" mass="55285">MVFSDHQHYLAGGFLETTRPLNLFGRARQLSKLRCDVKARAGATEVQSIANASESLVRWLIEEKGLPPQRADVTAVRPDGSWGAFANQDVKEGEAVMELPGDLSITAVDVAGHGDVASLADGFGELTGLALWLMAERQKGKASEWNVFLDALPESVPSPVFWPQEQQQELLRGSKVLKEAQERAAALQMEWAAIQERVSADPSRYDPAVYTSGRFQAALSVVLSHAAYLPSASCFVLLPLLSQVQRSGDDTAAVLDYDIQKEKVTLTASQPLRRGEAVTVFDGRPNSELILATGRVEDDSPADHLTVSVGLVPADRMFSTKKEILKNLGFEAVQEFPVYRERMPIQLLAYLRLARLTDPALLAKVTFEQDVILSPANEYEVLQLLLGECKTCLGSYEGGAEEDMKILQQRDLTAEERLAARLRLAEKRVLQSTLDAVRRRLAPIRGVPTKTGKMTDPNSDLLEIFDVIENAPKLPSKLIGGFMSWARGEQDPDWKKKQPPR</sequence>
<dbReference type="InterPro" id="IPR046341">
    <property type="entry name" value="SET_dom_sf"/>
</dbReference>
<evidence type="ECO:0000313" key="5">
    <source>
        <dbReference type="EMBL" id="CAK0787118.1"/>
    </source>
</evidence>
<evidence type="ECO:0000313" key="6">
    <source>
        <dbReference type="Proteomes" id="UP001314263"/>
    </source>
</evidence>
<name>A0AAV1IIL0_9CHLO</name>
<dbReference type="GO" id="GO:0016279">
    <property type="term" value="F:protein-lysine N-methyltransferase activity"/>
    <property type="evidence" value="ECO:0007669"/>
    <property type="project" value="TreeGrafter"/>
</dbReference>
<dbReference type="EMBL" id="CAUYUE010000016">
    <property type="protein sequence ID" value="CAK0787118.1"/>
    <property type="molecule type" value="Genomic_DNA"/>
</dbReference>
<gene>
    <name evidence="5" type="ORF">CVIRNUC_010334</name>
</gene>
<dbReference type="PANTHER" id="PTHR13271">
    <property type="entry name" value="UNCHARACTERIZED PUTATIVE METHYLTRANSFERASE"/>
    <property type="match status" value="1"/>
</dbReference>
<dbReference type="SUPFAM" id="SSF81822">
    <property type="entry name" value="RuBisCo LSMT C-terminal, substrate-binding domain"/>
    <property type="match status" value="1"/>
</dbReference>
<proteinExistence type="predicted"/>
<accession>A0AAV1IIL0</accession>
<dbReference type="SUPFAM" id="SSF82199">
    <property type="entry name" value="SET domain"/>
    <property type="match status" value="1"/>
</dbReference>
<dbReference type="AlphaFoldDB" id="A0AAV1IIL0"/>
<keyword evidence="2" id="KW-0808">Transferase</keyword>
<dbReference type="InterPro" id="IPR036464">
    <property type="entry name" value="Rubisco_LSMT_subst-bd_sf"/>
</dbReference>
<dbReference type="GO" id="GO:0032259">
    <property type="term" value="P:methylation"/>
    <property type="evidence" value="ECO:0007669"/>
    <property type="project" value="UniProtKB-KW"/>
</dbReference>
<dbReference type="InterPro" id="IPR050600">
    <property type="entry name" value="SETD3_SETD6_MTase"/>
</dbReference>
<dbReference type="Gene3D" id="3.90.1410.10">
    <property type="entry name" value="set domain protein methyltransferase, domain 1"/>
    <property type="match status" value="1"/>
</dbReference>
<dbReference type="InterPro" id="IPR015353">
    <property type="entry name" value="Rubisco_LSMT_subst-bd"/>
</dbReference>
<feature type="domain" description="Rubisco LSMT substrate-binding" evidence="4">
    <location>
        <begin position="313"/>
        <end position="430"/>
    </location>
</feature>
<evidence type="ECO:0000256" key="2">
    <source>
        <dbReference type="ARBA" id="ARBA00022679"/>
    </source>
</evidence>
<comment type="caution">
    <text evidence="5">The sequence shown here is derived from an EMBL/GenBank/DDBJ whole genome shotgun (WGS) entry which is preliminary data.</text>
</comment>
<keyword evidence="3" id="KW-0949">S-adenosyl-L-methionine</keyword>
<evidence type="ECO:0000256" key="3">
    <source>
        <dbReference type="ARBA" id="ARBA00022691"/>
    </source>
</evidence>
<dbReference type="Proteomes" id="UP001314263">
    <property type="component" value="Unassembled WGS sequence"/>
</dbReference>
<dbReference type="PANTHER" id="PTHR13271:SF93">
    <property type="entry name" value="SET DOMAIN-CONTAINING PROTEIN"/>
    <property type="match status" value="1"/>
</dbReference>
<evidence type="ECO:0000259" key="4">
    <source>
        <dbReference type="Pfam" id="PF09273"/>
    </source>
</evidence>
<protein>
    <recommendedName>
        <fullName evidence="4">Rubisco LSMT substrate-binding domain-containing protein</fullName>
    </recommendedName>
</protein>
<dbReference type="Gene3D" id="3.90.1420.10">
    <property type="entry name" value="Rubisco LSMT, substrate-binding domain"/>
    <property type="match status" value="1"/>
</dbReference>
<reference evidence="5 6" key="1">
    <citation type="submission" date="2023-10" db="EMBL/GenBank/DDBJ databases">
        <authorList>
            <person name="Maclean D."/>
            <person name="Macfadyen A."/>
        </authorList>
    </citation>
    <scope>NUCLEOTIDE SEQUENCE [LARGE SCALE GENOMIC DNA]</scope>
</reference>